<dbReference type="Proteomes" id="UP000076837">
    <property type="component" value="Unassembled WGS sequence"/>
</dbReference>
<name>A0A162Z3H8_DIDRA</name>
<feature type="region of interest" description="Disordered" evidence="1">
    <location>
        <begin position="111"/>
        <end position="161"/>
    </location>
</feature>
<proteinExistence type="predicted"/>
<gene>
    <name evidence="2" type="ORF">ST47_g8491</name>
</gene>
<comment type="caution">
    <text evidence="2">The sequence shown here is derived from an EMBL/GenBank/DDBJ whole genome shotgun (WGS) entry which is preliminary data.</text>
</comment>
<accession>A0A162Z3H8</accession>
<dbReference type="EMBL" id="JYNV01000281">
    <property type="protein sequence ID" value="KZM20379.1"/>
    <property type="molecule type" value="Genomic_DNA"/>
</dbReference>
<sequence length="492" mass="53730">MSIIPFSLRRFPGQVFYCAEGAIVRCCDGLPQDEILAPVSEAAEIIYGNSVPWHKWNLRAPGVWKEVSQTSKTHAGLESCTNSINQQLKQVMTTSRTSELEFWEQDAIRMSEDDRSMSAPNSRSQSGSPGVESPFNKSSSGSAVMAEIRRRPKRKRDDGAKTQAELVIEIADTFLGRLHSATISDADVLSYMDLASIKDPPLTPHGEHMSRAWEMCISFARQSSQKVKYGRLLRFLSLCFFLIWERYSPKQGKSAAREVNAKMREAGFSGHSRGLKTMRDETTLINTIIASIQTHCNFEQAGILYHIVFAADAEATNYQLIRTINRLSKDKQATIIGYTCDHFEAQGLAAYPATTAINIQAITQQYLPDLSKDAIDAAIGYQALDRQQSAPPRGGCSASEARKPWTRADGADAGKQKTSTGVVDSGDNGGFSLALGDAATPFGDLAAGVFLGLEGDTTALDAMHCGHDGFVGDVNFDFIFNDSDMGEVVPVV</sequence>
<keyword evidence="3" id="KW-1185">Reference proteome</keyword>
<reference evidence="2 3" key="1">
    <citation type="journal article" date="2016" name="Sci. Rep.">
        <title>Draft genome sequencing and secretome analysis of fungal phytopathogen Ascochyta rabiei provides insight into the necrotrophic effector repertoire.</title>
        <authorList>
            <person name="Verma S."/>
            <person name="Gazara R.K."/>
            <person name="Nizam S."/>
            <person name="Parween S."/>
            <person name="Chattopadhyay D."/>
            <person name="Verma P.K."/>
        </authorList>
    </citation>
    <scope>NUCLEOTIDE SEQUENCE [LARGE SCALE GENOMIC DNA]</scope>
    <source>
        <strain evidence="2 3">ArDII</strain>
    </source>
</reference>
<protein>
    <submittedName>
        <fullName evidence="2">Uncharacterized protein</fullName>
    </submittedName>
</protein>
<feature type="region of interest" description="Disordered" evidence="1">
    <location>
        <begin position="386"/>
        <end position="421"/>
    </location>
</feature>
<evidence type="ECO:0000313" key="3">
    <source>
        <dbReference type="Proteomes" id="UP000076837"/>
    </source>
</evidence>
<feature type="compositionally biased region" description="Polar residues" evidence="1">
    <location>
        <begin position="118"/>
        <end position="128"/>
    </location>
</feature>
<dbReference type="AlphaFoldDB" id="A0A162Z3H8"/>
<organism evidence="2 3">
    <name type="scientific">Didymella rabiei</name>
    <name type="common">Chickpea ascochyta blight fungus</name>
    <name type="synonym">Mycosphaerella rabiei</name>
    <dbReference type="NCBI Taxonomy" id="5454"/>
    <lineage>
        <taxon>Eukaryota</taxon>
        <taxon>Fungi</taxon>
        <taxon>Dikarya</taxon>
        <taxon>Ascomycota</taxon>
        <taxon>Pezizomycotina</taxon>
        <taxon>Dothideomycetes</taxon>
        <taxon>Pleosporomycetidae</taxon>
        <taxon>Pleosporales</taxon>
        <taxon>Pleosporineae</taxon>
        <taxon>Didymellaceae</taxon>
        <taxon>Ascochyta</taxon>
    </lineage>
</organism>
<evidence type="ECO:0000256" key="1">
    <source>
        <dbReference type="SAM" id="MobiDB-lite"/>
    </source>
</evidence>
<evidence type="ECO:0000313" key="2">
    <source>
        <dbReference type="EMBL" id="KZM20379.1"/>
    </source>
</evidence>